<sequence length="81" mass="8893">MTLESLSGYEILLPFTRIFAGCSSLSNGDGNIHSYAHANMYDIRKAVVVRLAVDGILYITLKERIGCQRSLPGKVFTETGL</sequence>
<name>A0A976FIC1_BRELC</name>
<reference evidence="1 2" key="1">
    <citation type="journal article" date="2021" name="Genome Biol.">
        <title>AFLAP: assembly-free linkage analysis pipeline using k-mers from genome sequencing data.</title>
        <authorList>
            <person name="Fletcher K."/>
            <person name="Zhang L."/>
            <person name="Gil J."/>
            <person name="Han R."/>
            <person name="Cavanaugh K."/>
            <person name="Michelmore R."/>
        </authorList>
    </citation>
    <scope>NUCLEOTIDE SEQUENCE [LARGE SCALE GENOMIC DNA]</scope>
    <source>
        <strain evidence="1 2">SF5</strain>
    </source>
</reference>
<dbReference type="KEGG" id="blac:94348585"/>
<keyword evidence="2" id="KW-1185">Reference proteome</keyword>
<organism evidence="1 2">
    <name type="scientific">Bremia lactucae</name>
    <name type="common">Lettuce downy mildew</name>
    <dbReference type="NCBI Taxonomy" id="4779"/>
    <lineage>
        <taxon>Eukaryota</taxon>
        <taxon>Sar</taxon>
        <taxon>Stramenopiles</taxon>
        <taxon>Oomycota</taxon>
        <taxon>Peronosporomycetes</taxon>
        <taxon>Peronosporales</taxon>
        <taxon>Peronosporaceae</taxon>
        <taxon>Bremia</taxon>
    </lineage>
</organism>
<evidence type="ECO:0000313" key="1">
    <source>
        <dbReference type="EMBL" id="TDH67345.1"/>
    </source>
</evidence>
<dbReference type="GeneID" id="94348585"/>
<protein>
    <submittedName>
        <fullName evidence="1">Uncharacterized protein</fullName>
    </submittedName>
</protein>
<comment type="caution">
    <text evidence="1">The sequence shown here is derived from an EMBL/GenBank/DDBJ whole genome shotgun (WGS) entry which is preliminary data.</text>
</comment>
<gene>
    <name evidence="1" type="ORF">CCR75_004828</name>
</gene>
<dbReference type="Proteomes" id="UP000294530">
    <property type="component" value="Unassembled WGS sequence"/>
</dbReference>
<dbReference type="AlphaFoldDB" id="A0A976FIC1"/>
<dbReference type="EMBL" id="SHOA02000006">
    <property type="protein sequence ID" value="TDH67345.1"/>
    <property type="molecule type" value="Genomic_DNA"/>
</dbReference>
<evidence type="ECO:0000313" key="2">
    <source>
        <dbReference type="Proteomes" id="UP000294530"/>
    </source>
</evidence>
<proteinExistence type="predicted"/>
<accession>A0A976FIC1</accession>
<dbReference type="RefSeq" id="XP_067816844.1">
    <property type="nucleotide sequence ID" value="XM_067962914.1"/>
</dbReference>